<dbReference type="Pfam" id="PF01161">
    <property type="entry name" value="PBP"/>
    <property type="match status" value="1"/>
</dbReference>
<gene>
    <name evidence="2" type="ORF">TTRE_0000511401</name>
</gene>
<sequence length="225" mass="25836">MKIQLRRSLPIFFLLSKIYSSADLDAAFINYGVIPDVIDKAPRQLLKVVFDESVNCTLGNILTPSDVRHAPHVLTWNAYMNQLYTLLMTDPDAPSRDNPINREFLHWLVVNIPMNHISSGDTVAQYVGSGPPQGTGLHRYVFTVYLQKSRLFPNPEACFDKIARRKWSTRNFAEENYLGQPEAGNFFQVFYFYLNCFHNGKANLFQAEYDDHVPAVQEQLNQLCQ</sequence>
<dbReference type="InterPro" id="IPR035810">
    <property type="entry name" value="PEBP_euk"/>
</dbReference>
<dbReference type="PROSITE" id="PS01220">
    <property type="entry name" value="PBP"/>
    <property type="match status" value="1"/>
</dbReference>
<evidence type="ECO:0000256" key="1">
    <source>
        <dbReference type="ARBA" id="ARBA00007091"/>
    </source>
</evidence>
<reference evidence="2" key="2">
    <citation type="submission" date="2014-03" db="EMBL/GenBank/DDBJ databases">
        <title>The whipworm genome and dual-species transcriptomics of an intimate host-pathogen interaction.</title>
        <authorList>
            <person name="Foth B.J."/>
            <person name="Tsai I.J."/>
            <person name="Reid A.J."/>
            <person name="Bancroft A.J."/>
            <person name="Nichol S."/>
            <person name="Tracey A."/>
            <person name="Holroyd N."/>
            <person name="Cotton J.A."/>
            <person name="Stanley E.J."/>
            <person name="Zarowiecki M."/>
            <person name="Liu J.Z."/>
            <person name="Huckvale T."/>
            <person name="Cooper P.J."/>
            <person name="Grencis R.K."/>
            <person name="Berriman M."/>
        </authorList>
    </citation>
    <scope>NUCLEOTIDE SEQUENCE [LARGE SCALE GENOMIC DNA]</scope>
</reference>
<dbReference type="Proteomes" id="UP000030665">
    <property type="component" value="Unassembled WGS sequence"/>
</dbReference>
<dbReference type="Gene3D" id="3.90.280.10">
    <property type="entry name" value="PEBP-like"/>
    <property type="match status" value="1"/>
</dbReference>
<dbReference type="SUPFAM" id="SSF49777">
    <property type="entry name" value="PEBP-like"/>
    <property type="match status" value="1"/>
</dbReference>
<dbReference type="AlphaFoldDB" id="A0A077Z8P7"/>
<dbReference type="PANTHER" id="PTHR11362:SF82">
    <property type="entry name" value="PHOSPHATIDYLETHANOLAMINE-BINDING PROTEIN 4"/>
    <property type="match status" value="1"/>
</dbReference>
<organism evidence="2 3">
    <name type="scientific">Trichuris trichiura</name>
    <name type="common">Whipworm</name>
    <name type="synonym">Trichocephalus trichiurus</name>
    <dbReference type="NCBI Taxonomy" id="36087"/>
    <lineage>
        <taxon>Eukaryota</taxon>
        <taxon>Metazoa</taxon>
        <taxon>Ecdysozoa</taxon>
        <taxon>Nematoda</taxon>
        <taxon>Enoplea</taxon>
        <taxon>Dorylaimia</taxon>
        <taxon>Trichinellida</taxon>
        <taxon>Trichuridae</taxon>
        <taxon>Trichuris</taxon>
    </lineage>
</organism>
<comment type="similarity">
    <text evidence="1">Belongs to the phosphatidylethanolamine-binding protein family.</text>
</comment>
<dbReference type="InterPro" id="IPR001858">
    <property type="entry name" value="Phosphatidylethanolamine-bd_CS"/>
</dbReference>
<accession>A0A077Z8P7</accession>
<keyword evidence="3" id="KW-1185">Reference proteome</keyword>
<proteinExistence type="inferred from homology"/>
<name>A0A077Z8P7_TRITR</name>
<dbReference type="InterPro" id="IPR008914">
    <property type="entry name" value="PEBP"/>
</dbReference>
<dbReference type="PANTHER" id="PTHR11362">
    <property type="entry name" value="PHOSPHATIDYLETHANOLAMINE-BINDING PROTEIN"/>
    <property type="match status" value="1"/>
</dbReference>
<protein>
    <submittedName>
        <fullName evidence="2">Phosphatidylethanolamine binding protein</fullName>
    </submittedName>
</protein>
<evidence type="ECO:0000313" key="2">
    <source>
        <dbReference type="EMBL" id="CDW56832.1"/>
    </source>
</evidence>
<dbReference type="InterPro" id="IPR036610">
    <property type="entry name" value="PEBP-like_sf"/>
</dbReference>
<reference evidence="2" key="1">
    <citation type="submission" date="2014-01" db="EMBL/GenBank/DDBJ databases">
        <authorList>
            <person name="Aslett M."/>
        </authorList>
    </citation>
    <scope>NUCLEOTIDE SEQUENCE</scope>
</reference>
<evidence type="ECO:0000313" key="3">
    <source>
        <dbReference type="Proteomes" id="UP000030665"/>
    </source>
</evidence>
<dbReference type="EMBL" id="HG806084">
    <property type="protein sequence ID" value="CDW56832.1"/>
    <property type="molecule type" value="Genomic_DNA"/>
</dbReference>
<dbReference type="OrthoDB" id="6700855at2759"/>
<dbReference type="CDD" id="cd00866">
    <property type="entry name" value="PEBP_euk"/>
    <property type="match status" value="1"/>
</dbReference>
<dbReference type="STRING" id="36087.A0A077Z8P7"/>